<dbReference type="EMBL" id="BTRK01000004">
    <property type="protein sequence ID" value="GMR47071.1"/>
    <property type="molecule type" value="Genomic_DNA"/>
</dbReference>
<proteinExistence type="predicted"/>
<evidence type="ECO:0000313" key="3">
    <source>
        <dbReference type="Proteomes" id="UP001328107"/>
    </source>
</evidence>
<feature type="non-terminal residue" evidence="2">
    <location>
        <position position="1"/>
    </location>
</feature>
<sequence length="98" mass="11276">KSKHRLRALLCTNTIAVLTVALGQLLLSLWCIDGSKLISANQFHFFPPIMVHQSGYYMCACSFLLITTERLLLCYRPNFYELHSLNFFPAFFLSLTIE</sequence>
<comment type="caution">
    <text evidence="2">The sequence shown here is derived from an EMBL/GenBank/DDBJ whole genome shotgun (WGS) entry which is preliminary data.</text>
</comment>
<keyword evidence="3" id="KW-1185">Reference proteome</keyword>
<keyword evidence="1" id="KW-0812">Transmembrane</keyword>
<organism evidence="2 3">
    <name type="scientific">Pristionchus mayeri</name>
    <dbReference type="NCBI Taxonomy" id="1317129"/>
    <lineage>
        <taxon>Eukaryota</taxon>
        <taxon>Metazoa</taxon>
        <taxon>Ecdysozoa</taxon>
        <taxon>Nematoda</taxon>
        <taxon>Chromadorea</taxon>
        <taxon>Rhabditida</taxon>
        <taxon>Rhabditina</taxon>
        <taxon>Diplogasteromorpha</taxon>
        <taxon>Diplogasteroidea</taxon>
        <taxon>Neodiplogasteridae</taxon>
        <taxon>Pristionchus</taxon>
    </lineage>
</organism>
<protein>
    <submittedName>
        <fullName evidence="2">Uncharacterized protein</fullName>
    </submittedName>
</protein>
<keyword evidence="1" id="KW-0472">Membrane</keyword>
<gene>
    <name evidence="2" type="ORF">PMAYCL1PPCAC_17266</name>
</gene>
<name>A0AAN5I0R0_9BILA</name>
<reference evidence="3" key="1">
    <citation type="submission" date="2022-10" db="EMBL/GenBank/DDBJ databases">
        <title>Genome assembly of Pristionchus species.</title>
        <authorList>
            <person name="Yoshida K."/>
            <person name="Sommer R.J."/>
        </authorList>
    </citation>
    <scope>NUCLEOTIDE SEQUENCE [LARGE SCALE GENOMIC DNA]</scope>
    <source>
        <strain evidence="3">RS5460</strain>
    </source>
</reference>
<feature type="transmembrane region" description="Helical" evidence="1">
    <location>
        <begin position="55"/>
        <end position="73"/>
    </location>
</feature>
<dbReference type="AlphaFoldDB" id="A0AAN5I0R0"/>
<evidence type="ECO:0000313" key="2">
    <source>
        <dbReference type="EMBL" id="GMR47071.1"/>
    </source>
</evidence>
<accession>A0AAN5I0R0</accession>
<dbReference type="Proteomes" id="UP001328107">
    <property type="component" value="Unassembled WGS sequence"/>
</dbReference>
<keyword evidence="1" id="KW-1133">Transmembrane helix</keyword>
<evidence type="ECO:0000256" key="1">
    <source>
        <dbReference type="SAM" id="Phobius"/>
    </source>
</evidence>